<name>A0ABR4FU03_9EURO</name>
<gene>
    <name evidence="1" type="ORF">BJX66DRAFT_341873</name>
</gene>
<evidence type="ECO:0000313" key="1">
    <source>
        <dbReference type="EMBL" id="KAL2786744.1"/>
    </source>
</evidence>
<sequence length="198" mass="22227">MRPHLTVGQEHRHYRTGLDLCLYNLRTEESCNQGTPEDAASLFTPEGIPKNPEPWWGFAVKRTAGGGGGGRGLLMQRGMIDEIFYFNFFVLVEPKSGMEVDRAAFRVATLRDVEEMWVEDQAQGTEAVRLSEGDLVRGFWMERAPDMRGEGCKIPVLKIGLGRVTDVIEDYSFCTVFPVTGDGVAGWFTRQGFKDIKE</sequence>
<dbReference type="EMBL" id="JBFTWV010000111">
    <property type="protein sequence ID" value="KAL2786744.1"/>
    <property type="molecule type" value="Genomic_DNA"/>
</dbReference>
<comment type="caution">
    <text evidence="1">The sequence shown here is derived from an EMBL/GenBank/DDBJ whole genome shotgun (WGS) entry which is preliminary data.</text>
</comment>
<proteinExistence type="predicted"/>
<protein>
    <submittedName>
        <fullName evidence="1">Uncharacterized protein</fullName>
    </submittedName>
</protein>
<accession>A0ABR4FU03</accession>
<organism evidence="1 2">
    <name type="scientific">Aspergillus keveii</name>
    <dbReference type="NCBI Taxonomy" id="714993"/>
    <lineage>
        <taxon>Eukaryota</taxon>
        <taxon>Fungi</taxon>
        <taxon>Dikarya</taxon>
        <taxon>Ascomycota</taxon>
        <taxon>Pezizomycotina</taxon>
        <taxon>Eurotiomycetes</taxon>
        <taxon>Eurotiomycetidae</taxon>
        <taxon>Eurotiales</taxon>
        <taxon>Aspergillaceae</taxon>
        <taxon>Aspergillus</taxon>
        <taxon>Aspergillus subgen. Nidulantes</taxon>
    </lineage>
</organism>
<evidence type="ECO:0000313" key="2">
    <source>
        <dbReference type="Proteomes" id="UP001610563"/>
    </source>
</evidence>
<dbReference type="Proteomes" id="UP001610563">
    <property type="component" value="Unassembled WGS sequence"/>
</dbReference>
<reference evidence="1 2" key="1">
    <citation type="submission" date="2024-07" db="EMBL/GenBank/DDBJ databases">
        <title>Section-level genome sequencing and comparative genomics of Aspergillus sections Usti and Cavernicolus.</title>
        <authorList>
            <consortium name="Lawrence Berkeley National Laboratory"/>
            <person name="Nybo J.L."/>
            <person name="Vesth T.C."/>
            <person name="Theobald S."/>
            <person name="Frisvad J.C."/>
            <person name="Larsen T.O."/>
            <person name="Kjaerboelling I."/>
            <person name="Rothschild-Mancinelli K."/>
            <person name="Lyhne E.K."/>
            <person name="Kogle M.E."/>
            <person name="Barry K."/>
            <person name="Clum A."/>
            <person name="Na H."/>
            <person name="Ledsgaard L."/>
            <person name="Lin J."/>
            <person name="Lipzen A."/>
            <person name="Kuo A."/>
            <person name="Riley R."/>
            <person name="Mondo S."/>
            <person name="Labutti K."/>
            <person name="Haridas S."/>
            <person name="Pangalinan J."/>
            <person name="Salamov A.A."/>
            <person name="Simmons B.A."/>
            <person name="Magnuson J.K."/>
            <person name="Chen J."/>
            <person name="Drula E."/>
            <person name="Henrissat B."/>
            <person name="Wiebenga A."/>
            <person name="Lubbers R.J."/>
            <person name="Gomes A.C."/>
            <person name="Makela M.R."/>
            <person name="Stajich J."/>
            <person name="Grigoriev I.V."/>
            <person name="Mortensen U.H."/>
            <person name="De Vries R.P."/>
            <person name="Baker S.E."/>
            <person name="Andersen M.R."/>
        </authorList>
    </citation>
    <scope>NUCLEOTIDE SEQUENCE [LARGE SCALE GENOMIC DNA]</scope>
    <source>
        <strain evidence="1 2">CBS 209.92</strain>
    </source>
</reference>
<keyword evidence="2" id="KW-1185">Reference proteome</keyword>